<feature type="transmembrane region" description="Helical" evidence="6">
    <location>
        <begin position="80"/>
        <end position="100"/>
    </location>
</feature>
<comment type="subcellular location">
    <subcellularLocation>
        <location evidence="1">Cell membrane</location>
        <topology evidence="1">Multi-pass membrane protein</topology>
    </subcellularLocation>
</comment>
<keyword evidence="3 6" id="KW-0812">Transmembrane</keyword>
<evidence type="ECO:0000313" key="7">
    <source>
        <dbReference type="EMBL" id="PKY89093.1"/>
    </source>
</evidence>
<dbReference type="RefSeq" id="WP_101954235.1">
    <property type="nucleotide sequence ID" value="NZ_PKHE01000009.1"/>
</dbReference>
<comment type="caution">
    <text evidence="7">The sequence shown here is derived from an EMBL/GenBank/DDBJ whole genome shotgun (WGS) entry which is preliminary data.</text>
</comment>
<accession>A0A2I1K0G0</accession>
<feature type="transmembrane region" description="Helical" evidence="6">
    <location>
        <begin position="112"/>
        <end position="132"/>
    </location>
</feature>
<evidence type="ECO:0000256" key="2">
    <source>
        <dbReference type="ARBA" id="ARBA00022475"/>
    </source>
</evidence>
<keyword evidence="5 6" id="KW-0472">Membrane</keyword>
<organism evidence="7 8">
    <name type="scientific">Falseniella ignava</name>
    <dbReference type="NCBI Taxonomy" id="137730"/>
    <lineage>
        <taxon>Bacteria</taxon>
        <taxon>Bacillati</taxon>
        <taxon>Bacillota</taxon>
        <taxon>Bacilli</taxon>
        <taxon>Lactobacillales</taxon>
        <taxon>Aerococcaceae</taxon>
        <taxon>Falseniella</taxon>
    </lineage>
</organism>
<evidence type="ECO:0000313" key="8">
    <source>
        <dbReference type="Proteomes" id="UP000234384"/>
    </source>
</evidence>
<evidence type="ECO:0000256" key="6">
    <source>
        <dbReference type="SAM" id="Phobius"/>
    </source>
</evidence>
<evidence type="ECO:0000256" key="4">
    <source>
        <dbReference type="ARBA" id="ARBA00022989"/>
    </source>
</evidence>
<dbReference type="OrthoDB" id="6017905at2"/>
<evidence type="ECO:0000256" key="5">
    <source>
        <dbReference type="ARBA" id="ARBA00023136"/>
    </source>
</evidence>
<evidence type="ECO:0000256" key="1">
    <source>
        <dbReference type="ARBA" id="ARBA00004651"/>
    </source>
</evidence>
<dbReference type="InterPro" id="IPR050833">
    <property type="entry name" value="Poly_Biosynth_Transport"/>
</dbReference>
<keyword evidence="2" id="KW-1003">Cell membrane</keyword>
<dbReference type="PANTHER" id="PTHR30250:SF11">
    <property type="entry name" value="O-ANTIGEN TRANSPORTER-RELATED"/>
    <property type="match status" value="1"/>
</dbReference>
<feature type="transmembrane region" description="Helical" evidence="6">
    <location>
        <begin position="414"/>
        <end position="432"/>
    </location>
</feature>
<sequence>MKHFIKRLAGFSLGPILGAAISFILFPIFINLLPVGEYGRAGGFQSLLVQLPTFIYLGLDQAYTREFNHHEDKKYLIQQAMLPSLAMGALVTLVMSFFARPIAQWSLGNGDYYYIVIASMGWVIITIIERFVQLHIRMEERALEYSLFTLSIKIGIFIATLGLIFLGFRDFRVVIYGLLLGTILADSILFYRYRYLLDFRGYNFDSTLIRQLFAFGLPIMMAVSLSALLNLMDIIFLQSCSDFRNLGIYKAGSQLAAILGIMKTAFTSFWIPTAYRWYHEERDIKHYAYISDLILMFMSLIYFGLLLLKYPITFVLNPSREYLELMYIVGLLAFPHLMYTLSETTTLGIVFSKRTGYNVVVSLLSLIVSATLNGLLTPTFGYRGAAVASSVAYFVFYLARTYFSWRTGFYFSQVKQLSVATLMLIAGIMNLYERPSIVLWTALFAVVALVIQIPTFKTTYQIYQAPDEWDFT</sequence>
<feature type="transmembrane region" description="Helical" evidence="6">
    <location>
        <begin position="438"/>
        <end position="456"/>
    </location>
</feature>
<feature type="transmembrane region" description="Helical" evidence="6">
    <location>
        <begin position="173"/>
        <end position="191"/>
    </location>
</feature>
<name>A0A2I1K0G0_9LACT</name>
<feature type="transmembrane region" description="Helical" evidence="6">
    <location>
        <begin position="144"/>
        <end position="167"/>
    </location>
</feature>
<dbReference type="Proteomes" id="UP000234384">
    <property type="component" value="Unassembled WGS sequence"/>
</dbReference>
<dbReference type="EMBL" id="PKHE01000009">
    <property type="protein sequence ID" value="PKY89093.1"/>
    <property type="molecule type" value="Genomic_DNA"/>
</dbReference>
<dbReference type="Pfam" id="PF01943">
    <property type="entry name" value="Polysacc_synt"/>
    <property type="match status" value="1"/>
</dbReference>
<reference evidence="7 8" key="1">
    <citation type="submission" date="2017-12" db="EMBL/GenBank/DDBJ databases">
        <title>Phylogenetic diversity of female urinary microbiome.</title>
        <authorList>
            <person name="Thomas-White K."/>
            <person name="Wolfe A.J."/>
        </authorList>
    </citation>
    <scope>NUCLEOTIDE SEQUENCE [LARGE SCALE GENOMIC DNA]</scope>
    <source>
        <strain evidence="7 8">UMB0898</strain>
    </source>
</reference>
<gene>
    <name evidence="7" type="ORF">CYJ57_04435</name>
</gene>
<feature type="transmembrane region" description="Helical" evidence="6">
    <location>
        <begin position="42"/>
        <end position="59"/>
    </location>
</feature>
<feature type="transmembrane region" description="Helical" evidence="6">
    <location>
        <begin position="382"/>
        <end position="402"/>
    </location>
</feature>
<dbReference type="AlphaFoldDB" id="A0A2I1K0G0"/>
<feature type="transmembrane region" description="Helical" evidence="6">
    <location>
        <begin position="12"/>
        <end position="30"/>
    </location>
</feature>
<keyword evidence="4 6" id="KW-1133">Transmembrane helix</keyword>
<evidence type="ECO:0000256" key="3">
    <source>
        <dbReference type="ARBA" id="ARBA00022692"/>
    </source>
</evidence>
<dbReference type="PANTHER" id="PTHR30250">
    <property type="entry name" value="PST FAMILY PREDICTED COLANIC ACID TRANSPORTER"/>
    <property type="match status" value="1"/>
</dbReference>
<proteinExistence type="predicted"/>
<feature type="transmembrane region" description="Helical" evidence="6">
    <location>
        <begin position="212"/>
        <end position="235"/>
    </location>
</feature>
<feature type="transmembrane region" description="Helical" evidence="6">
    <location>
        <begin position="287"/>
        <end position="305"/>
    </location>
</feature>
<dbReference type="InterPro" id="IPR002797">
    <property type="entry name" value="Polysacc_synth"/>
</dbReference>
<protein>
    <submittedName>
        <fullName evidence="7">Polysaccharide biosynthesis protein</fullName>
    </submittedName>
</protein>
<dbReference type="GO" id="GO:0005886">
    <property type="term" value="C:plasma membrane"/>
    <property type="evidence" value="ECO:0007669"/>
    <property type="project" value="UniProtKB-SubCell"/>
</dbReference>
<feature type="transmembrane region" description="Helical" evidence="6">
    <location>
        <begin position="325"/>
        <end position="350"/>
    </location>
</feature>
<feature type="transmembrane region" description="Helical" evidence="6">
    <location>
        <begin position="255"/>
        <end position="275"/>
    </location>
</feature>
<feature type="transmembrane region" description="Helical" evidence="6">
    <location>
        <begin position="357"/>
        <end position="376"/>
    </location>
</feature>